<dbReference type="Gene3D" id="3.40.50.200">
    <property type="entry name" value="Peptidase S8/S53 domain"/>
    <property type="match status" value="1"/>
</dbReference>
<dbReference type="Proteomes" id="UP001282363">
    <property type="component" value="Unassembled WGS sequence"/>
</dbReference>
<dbReference type="Gene3D" id="2.60.120.380">
    <property type="match status" value="1"/>
</dbReference>
<organism evidence="7 8">
    <name type="scientific">Mesomycoplasma ovipneumoniae</name>
    <dbReference type="NCBI Taxonomy" id="29562"/>
    <lineage>
        <taxon>Bacteria</taxon>
        <taxon>Bacillati</taxon>
        <taxon>Mycoplasmatota</taxon>
        <taxon>Mycoplasmoidales</taxon>
        <taxon>Metamycoplasmataceae</taxon>
        <taxon>Mesomycoplasma</taxon>
    </lineage>
</organism>
<dbReference type="SUPFAM" id="SSF52743">
    <property type="entry name" value="Subtilisin-like"/>
    <property type="match status" value="1"/>
</dbReference>
<dbReference type="GO" id="GO:0006508">
    <property type="term" value="P:proteolysis"/>
    <property type="evidence" value="ECO:0007669"/>
    <property type="project" value="UniProtKB-KW"/>
</dbReference>
<dbReference type="InterPro" id="IPR000209">
    <property type="entry name" value="Peptidase_S8/S53_dom"/>
</dbReference>
<name>A0AAJ2P7S8_9BACT</name>
<keyword evidence="2" id="KW-0378">Hydrolase</keyword>
<keyword evidence="1" id="KW-0645">Protease</keyword>
<evidence type="ECO:0000256" key="3">
    <source>
        <dbReference type="ARBA" id="ARBA00022825"/>
    </source>
</evidence>
<dbReference type="InterPro" id="IPR023828">
    <property type="entry name" value="Peptidase_S8_Ser-AS"/>
</dbReference>
<keyword evidence="5" id="KW-0812">Transmembrane</keyword>
<keyword evidence="5" id="KW-0472">Membrane</keyword>
<dbReference type="PROSITE" id="PS00138">
    <property type="entry name" value="SUBTILASE_SER"/>
    <property type="match status" value="1"/>
</dbReference>
<dbReference type="RefSeq" id="WP_318044898.1">
    <property type="nucleotide sequence ID" value="NZ_JAWPFG010000001.1"/>
</dbReference>
<evidence type="ECO:0000259" key="6">
    <source>
        <dbReference type="Pfam" id="PF00082"/>
    </source>
</evidence>
<keyword evidence="5" id="KW-1133">Transmembrane helix</keyword>
<gene>
    <name evidence="7" type="ORF">R7U65_00115</name>
</gene>
<dbReference type="InterPro" id="IPR034065">
    <property type="entry name" value="All0781-like_dom"/>
</dbReference>
<evidence type="ECO:0000256" key="5">
    <source>
        <dbReference type="SAM" id="Phobius"/>
    </source>
</evidence>
<comment type="caution">
    <text evidence="4">Lacks conserved residue(s) required for the propagation of feature annotation.</text>
</comment>
<evidence type="ECO:0000313" key="8">
    <source>
        <dbReference type="Proteomes" id="UP001282363"/>
    </source>
</evidence>
<proteinExistence type="inferred from homology"/>
<dbReference type="PROSITE" id="PS51892">
    <property type="entry name" value="SUBTILASE"/>
    <property type="match status" value="1"/>
</dbReference>
<reference evidence="7" key="1">
    <citation type="submission" date="2023-10" db="EMBL/GenBank/DDBJ databases">
        <title>Genome sequences of Mycoplasma ovipneumoniae isolated from goats.</title>
        <authorList>
            <person name="Spergser J."/>
        </authorList>
    </citation>
    <scope>NUCLEOTIDE SEQUENCE</scope>
    <source>
        <strain evidence="7">GL19</strain>
    </source>
</reference>
<evidence type="ECO:0000313" key="7">
    <source>
        <dbReference type="EMBL" id="MDW2906025.1"/>
    </source>
</evidence>
<dbReference type="CDD" id="cd07488">
    <property type="entry name" value="Peptidases_S8_2"/>
    <property type="match status" value="1"/>
</dbReference>
<evidence type="ECO:0000256" key="2">
    <source>
        <dbReference type="ARBA" id="ARBA00022801"/>
    </source>
</evidence>
<keyword evidence="3" id="KW-0720">Serine protease</keyword>
<sequence length="699" mass="81110">MKLAKFKKIILLLVFWPSIFLIYHSFLINFDTKKYWYASNFSNKIDIREPFAKQLGNSPKIDDFDNQFELKLLLNPNFLSTESKEISNFNLEFIKKIEKSGLKFKEAKSSEILPIVWFYFDTENDREFFVKNSIENSSISRYIVYKNEGNKKTKPLSWFHYNDQFLNGYNFYLTKYLPKTRIDKFKESLLKNIKIVNFEEQANKDKSTYKSPQTKVGAIEVEDEFNYNFKSYFNDNNIHINDLGSTNKWIKPITTKYDENEPYHSTLVSLILGSKLGIDTKSTSYLSIFTTNSQWQKAIEWMVETNNVRVINHSYGATGKDFYDYKEDAFFLDFLARKYGVINVFSAGNGAREYSDEKYEDHPWIDKKSLSLNSIVVGALDDNSEPWKIAKNKIADYSNYKTRQEYYELAKPLVVAPGRIYNPVTNFKDRFVRGTSFAAPIITGLISTFLREKPNLDNDDNRLIALKAILSASAISPDYSDLIIKRSGYFEKYGSGTPDFKNMLKASENTYFISDQKKSDHEIIFTSKPFWVNSNNKIKASLSWMFNAGLLKNKVAAPNESSYVSWWWFLTPFTPIGLPVAGAAAILDAKSKMNQHKNDFDKWSETHINSERLKLEATKENQKGDFVSDYDLYLQKLDSNNNWVDASWSTSSKSNDELINFKAEKSGNYRLYVKKFKSVTFDNSVEDKLALSYLVNNEN</sequence>
<feature type="domain" description="Peptidase S8/S53" evidence="6">
    <location>
        <begin position="291"/>
        <end position="495"/>
    </location>
</feature>
<dbReference type="EMBL" id="JAWPFH010000001">
    <property type="protein sequence ID" value="MDW2906025.1"/>
    <property type="molecule type" value="Genomic_DNA"/>
</dbReference>
<feature type="transmembrane region" description="Helical" evidence="5">
    <location>
        <begin position="9"/>
        <end position="30"/>
    </location>
</feature>
<dbReference type="GO" id="GO:0004252">
    <property type="term" value="F:serine-type endopeptidase activity"/>
    <property type="evidence" value="ECO:0007669"/>
    <property type="project" value="InterPro"/>
</dbReference>
<comment type="caution">
    <text evidence="7">The sequence shown here is derived from an EMBL/GenBank/DDBJ whole genome shotgun (WGS) entry which is preliminary data.</text>
</comment>
<dbReference type="AlphaFoldDB" id="A0AAJ2P7S8"/>
<dbReference type="Pfam" id="PF00082">
    <property type="entry name" value="Peptidase_S8"/>
    <property type="match status" value="1"/>
</dbReference>
<evidence type="ECO:0000256" key="1">
    <source>
        <dbReference type="ARBA" id="ARBA00022670"/>
    </source>
</evidence>
<accession>A0AAJ2P7S8</accession>
<protein>
    <submittedName>
        <fullName evidence="7">S8 family serine peptidase</fullName>
    </submittedName>
</protein>
<dbReference type="InterPro" id="IPR036852">
    <property type="entry name" value="Peptidase_S8/S53_dom_sf"/>
</dbReference>
<comment type="similarity">
    <text evidence="4">Belongs to the peptidase S8 family.</text>
</comment>
<evidence type="ECO:0000256" key="4">
    <source>
        <dbReference type="PROSITE-ProRule" id="PRU01240"/>
    </source>
</evidence>